<feature type="transmembrane region" description="Helical" evidence="1">
    <location>
        <begin position="20"/>
        <end position="48"/>
    </location>
</feature>
<evidence type="ECO:0008006" key="4">
    <source>
        <dbReference type="Google" id="ProtNLM"/>
    </source>
</evidence>
<evidence type="ECO:0000313" key="3">
    <source>
        <dbReference type="Proteomes" id="UP000001409"/>
    </source>
</evidence>
<feature type="transmembrane region" description="Helical" evidence="1">
    <location>
        <begin position="73"/>
        <end position="91"/>
    </location>
</feature>
<name>Q8FRM0_COREF</name>
<dbReference type="EMBL" id="BA000035">
    <property type="protein sequence ID" value="BAC17551.1"/>
    <property type="molecule type" value="Genomic_DNA"/>
</dbReference>
<dbReference type="eggNOG" id="COG3428">
    <property type="taxonomic scope" value="Bacteria"/>
</dbReference>
<dbReference type="KEGG" id="cef:CE0741"/>
<keyword evidence="1" id="KW-1133">Transmembrane helix</keyword>
<protein>
    <recommendedName>
        <fullName evidence="4">DUF304 domain-containing protein</fullName>
    </recommendedName>
</protein>
<organism evidence="2 3">
    <name type="scientific">Corynebacterium efficiens (strain DSM 44549 / YS-314 / AJ 12310 / JCM 11189 / NBRC 100395)</name>
    <dbReference type="NCBI Taxonomy" id="196164"/>
    <lineage>
        <taxon>Bacteria</taxon>
        <taxon>Bacillati</taxon>
        <taxon>Actinomycetota</taxon>
        <taxon>Actinomycetes</taxon>
        <taxon>Mycobacteriales</taxon>
        <taxon>Corynebacteriaceae</taxon>
        <taxon>Corynebacterium</taxon>
    </lineage>
</organism>
<keyword evidence="3" id="KW-1185">Reference proteome</keyword>
<keyword evidence="1" id="KW-0812">Transmembrane</keyword>
<sequence length="166" mass="19190">MENMSGKVMNKRITDQEHVYVDLTSPLSAMLFPVMELILITGVCWMAIGYLDRLPDRFGYVPATDFPEGTREVVLGIWAVLALWRFLLPLLRQRRYRVTVTDRKLLVRPSGLRSRYDSIPINYVRGVQRRRNTLILGVGGQSRPYVMADVPKARKVESVLRGLQRW</sequence>
<dbReference type="STRING" id="196164.gene:10741143"/>
<proteinExistence type="predicted"/>
<evidence type="ECO:0000256" key="1">
    <source>
        <dbReference type="SAM" id="Phobius"/>
    </source>
</evidence>
<accession>Q8FRM0</accession>
<reference evidence="2 3" key="1">
    <citation type="journal article" date="2003" name="Genome Res.">
        <title>Comparative complete genome sequence analysis of the amino acid replacements responsible for the thermostability of Corynebacterium efficiens.</title>
        <authorList>
            <person name="Nishio Y."/>
            <person name="Nakamura Y."/>
            <person name="Kawarabayasi Y."/>
            <person name="Usuda Y."/>
            <person name="Kimura E."/>
            <person name="Sugimoto S."/>
            <person name="Matsui K."/>
            <person name="Yamagishi A."/>
            <person name="Kikuchi H."/>
            <person name="Ikeo K."/>
            <person name="Gojobori T."/>
        </authorList>
    </citation>
    <scope>NUCLEOTIDE SEQUENCE [LARGE SCALE GENOMIC DNA]</scope>
    <source>
        <strain evidence="3">DSM 44549 / YS-314 / AJ 12310 / JCM 11189 / NBRC 100395</strain>
    </source>
</reference>
<keyword evidence="1" id="KW-0472">Membrane</keyword>
<dbReference type="Proteomes" id="UP000001409">
    <property type="component" value="Chromosome"/>
</dbReference>
<dbReference type="HOGENOM" id="CLU_115313_0_0_11"/>
<evidence type="ECO:0000313" key="2">
    <source>
        <dbReference type="EMBL" id="BAC17551.1"/>
    </source>
</evidence>
<dbReference type="AlphaFoldDB" id="Q8FRM0"/>